<gene>
    <name evidence="3" type="ORF">C7999DRAFT_31549</name>
</gene>
<name>A0AAN7CT97_9PEZI</name>
<reference evidence="3" key="2">
    <citation type="submission" date="2023-05" db="EMBL/GenBank/DDBJ databases">
        <authorList>
            <consortium name="Lawrence Berkeley National Laboratory"/>
            <person name="Steindorff A."/>
            <person name="Hensen N."/>
            <person name="Bonometti L."/>
            <person name="Westerberg I."/>
            <person name="Brannstrom I.O."/>
            <person name="Guillou S."/>
            <person name="Cros-Aarteil S."/>
            <person name="Calhoun S."/>
            <person name="Haridas S."/>
            <person name="Kuo A."/>
            <person name="Mondo S."/>
            <person name="Pangilinan J."/>
            <person name="Riley R."/>
            <person name="Labutti K."/>
            <person name="Andreopoulos B."/>
            <person name="Lipzen A."/>
            <person name="Chen C."/>
            <person name="Yanf M."/>
            <person name="Daum C."/>
            <person name="Ng V."/>
            <person name="Clum A."/>
            <person name="Ohm R."/>
            <person name="Martin F."/>
            <person name="Silar P."/>
            <person name="Natvig D."/>
            <person name="Lalanne C."/>
            <person name="Gautier V."/>
            <person name="Ament-Velasquez S.L."/>
            <person name="Kruys A."/>
            <person name="Hutchinson M.I."/>
            <person name="Powell A.J."/>
            <person name="Barry K."/>
            <person name="Miller A.N."/>
            <person name="Grigoriev I.V."/>
            <person name="Debuchy R."/>
            <person name="Gladieux P."/>
            <person name="Thoren M.H."/>
            <person name="Johannesson H."/>
        </authorList>
    </citation>
    <scope>NUCLEOTIDE SEQUENCE</scope>
    <source>
        <strain evidence="3">CBS 359.72</strain>
    </source>
</reference>
<dbReference type="EMBL" id="MU857644">
    <property type="protein sequence ID" value="KAK4247993.1"/>
    <property type="molecule type" value="Genomic_DNA"/>
</dbReference>
<dbReference type="InterPro" id="IPR048273">
    <property type="entry name" value="Luciferase"/>
</dbReference>
<dbReference type="Proteomes" id="UP001303647">
    <property type="component" value="Unassembled WGS sequence"/>
</dbReference>
<keyword evidence="1" id="KW-0472">Membrane</keyword>
<evidence type="ECO:0000256" key="1">
    <source>
        <dbReference type="SAM" id="Phobius"/>
    </source>
</evidence>
<reference evidence="3" key="1">
    <citation type="journal article" date="2023" name="Mol. Phylogenet. Evol.">
        <title>Genome-scale phylogeny and comparative genomics of the fungal order Sordariales.</title>
        <authorList>
            <person name="Hensen N."/>
            <person name="Bonometti L."/>
            <person name="Westerberg I."/>
            <person name="Brannstrom I.O."/>
            <person name="Guillou S."/>
            <person name="Cros-Aarteil S."/>
            <person name="Calhoun S."/>
            <person name="Haridas S."/>
            <person name="Kuo A."/>
            <person name="Mondo S."/>
            <person name="Pangilinan J."/>
            <person name="Riley R."/>
            <person name="LaButti K."/>
            <person name="Andreopoulos B."/>
            <person name="Lipzen A."/>
            <person name="Chen C."/>
            <person name="Yan M."/>
            <person name="Daum C."/>
            <person name="Ng V."/>
            <person name="Clum A."/>
            <person name="Steindorff A."/>
            <person name="Ohm R.A."/>
            <person name="Martin F."/>
            <person name="Silar P."/>
            <person name="Natvig D.O."/>
            <person name="Lalanne C."/>
            <person name="Gautier V."/>
            <person name="Ament-Velasquez S.L."/>
            <person name="Kruys A."/>
            <person name="Hutchinson M.I."/>
            <person name="Powell A.J."/>
            <person name="Barry K."/>
            <person name="Miller A.N."/>
            <person name="Grigoriev I.V."/>
            <person name="Debuchy R."/>
            <person name="Gladieux P."/>
            <person name="Hiltunen Thoren M."/>
            <person name="Johannesson H."/>
        </authorList>
    </citation>
    <scope>NUCLEOTIDE SEQUENCE</scope>
    <source>
        <strain evidence="3">CBS 359.72</strain>
    </source>
</reference>
<dbReference type="AlphaFoldDB" id="A0AAN7CT97"/>
<evidence type="ECO:0000313" key="4">
    <source>
        <dbReference type="Proteomes" id="UP001303647"/>
    </source>
</evidence>
<keyword evidence="1" id="KW-1133">Transmembrane helix</keyword>
<evidence type="ECO:0000313" key="3">
    <source>
        <dbReference type="EMBL" id="KAK4247993.1"/>
    </source>
</evidence>
<evidence type="ECO:0000259" key="2">
    <source>
        <dbReference type="Pfam" id="PF17648"/>
    </source>
</evidence>
<feature type="domain" description="Luciferase" evidence="2">
    <location>
        <begin position="210"/>
        <end position="282"/>
    </location>
</feature>
<organism evidence="3 4">
    <name type="scientific">Corynascus novoguineensis</name>
    <dbReference type="NCBI Taxonomy" id="1126955"/>
    <lineage>
        <taxon>Eukaryota</taxon>
        <taxon>Fungi</taxon>
        <taxon>Dikarya</taxon>
        <taxon>Ascomycota</taxon>
        <taxon>Pezizomycotina</taxon>
        <taxon>Sordariomycetes</taxon>
        <taxon>Sordariomycetidae</taxon>
        <taxon>Sordariales</taxon>
        <taxon>Chaetomiaceae</taxon>
        <taxon>Corynascus</taxon>
    </lineage>
</organism>
<keyword evidence="1" id="KW-0812">Transmembrane</keyword>
<dbReference type="Pfam" id="PF17648">
    <property type="entry name" value="Luciferase"/>
    <property type="match status" value="1"/>
</dbReference>
<proteinExistence type="predicted"/>
<dbReference type="PANTHER" id="PTHR38695:SF1">
    <property type="entry name" value="AMINO ACID PERMEASE_ SLC12A DOMAIN-CONTAINING PROTEIN"/>
    <property type="match status" value="1"/>
</dbReference>
<dbReference type="PANTHER" id="PTHR38695">
    <property type="entry name" value="AMINO ACID PERMEASE_ SLC12A DOMAIN-CONTAINING PROTEIN"/>
    <property type="match status" value="1"/>
</dbReference>
<keyword evidence="4" id="KW-1185">Reference proteome</keyword>
<dbReference type="InterPro" id="IPR040841">
    <property type="entry name" value="Luciferase_dom"/>
</dbReference>
<feature type="transmembrane region" description="Helical" evidence="1">
    <location>
        <begin position="34"/>
        <end position="57"/>
    </location>
</feature>
<sequence>MSLTVTTESQKLPASSEDEKNPVAVNMVIRQDPFYITLDAAALLGVSIVLVLGMHFIDRPVLESIILLVPVALLIHNDYLNFLKLGPGGTPPTPSGYARLTWYRLFTLRDPFTAPPADPAQVPTEGILSDLPYRPGPRPVVAGLAPQRQLNQHGSREAYNRLRAALTSLTTAVARDGAGKEQRRFVTATSCLEKHGFALFARRPLNVCGNGEICHIHTSDRSMHLNLHPDDIREVLDKGWGQRHPMAWEGWVRSPVPRTFTMIYAPRDEDDLKVVCKIIEAAIWYTIAEQVELRPPSES</sequence>
<comment type="caution">
    <text evidence="3">The sequence shown here is derived from an EMBL/GenBank/DDBJ whole genome shotgun (WGS) entry which is preliminary data.</text>
</comment>
<accession>A0AAN7CT97</accession>
<protein>
    <recommendedName>
        <fullName evidence="2">Luciferase domain-containing protein</fullName>
    </recommendedName>
</protein>